<name>A0ACB7PES6_9PEZI</name>
<protein>
    <submittedName>
        <fullName evidence="1">Uncharacterized protein</fullName>
    </submittedName>
</protein>
<sequence length="74" mass="8863">MAYFVLKFAILLRTLYVWFIRYLQVSSVFARLLLREPPCSIAARSLLKHGRYSMNMIQSVLFCQIFYFFWLTGL</sequence>
<comment type="caution">
    <text evidence="1">The sequence shown here is derived from an EMBL/GenBank/DDBJ whole genome shotgun (WGS) entry which is preliminary data.</text>
</comment>
<evidence type="ECO:0000313" key="2">
    <source>
        <dbReference type="Proteomes" id="UP000724584"/>
    </source>
</evidence>
<proteinExistence type="predicted"/>
<accession>A0ACB7PES6</accession>
<gene>
    <name evidence="1" type="ORF">F5144DRAFT_570304</name>
</gene>
<evidence type="ECO:0000313" key="1">
    <source>
        <dbReference type="EMBL" id="KAH6637346.1"/>
    </source>
</evidence>
<dbReference type="Proteomes" id="UP000724584">
    <property type="component" value="Unassembled WGS sequence"/>
</dbReference>
<dbReference type="EMBL" id="JAGIZQ010000003">
    <property type="protein sequence ID" value="KAH6637346.1"/>
    <property type="molecule type" value="Genomic_DNA"/>
</dbReference>
<reference evidence="1 2" key="1">
    <citation type="journal article" date="2021" name="Nat. Commun.">
        <title>Genetic determinants of endophytism in the Arabidopsis root mycobiome.</title>
        <authorList>
            <person name="Mesny F."/>
            <person name="Miyauchi S."/>
            <person name="Thiergart T."/>
            <person name="Pickel B."/>
            <person name="Atanasova L."/>
            <person name="Karlsson M."/>
            <person name="Huettel B."/>
            <person name="Barry K.W."/>
            <person name="Haridas S."/>
            <person name="Chen C."/>
            <person name="Bauer D."/>
            <person name="Andreopoulos W."/>
            <person name="Pangilinan J."/>
            <person name="LaButti K."/>
            <person name="Riley R."/>
            <person name="Lipzen A."/>
            <person name="Clum A."/>
            <person name="Drula E."/>
            <person name="Henrissat B."/>
            <person name="Kohler A."/>
            <person name="Grigoriev I.V."/>
            <person name="Martin F.M."/>
            <person name="Hacquard S."/>
        </authorList>
    </citation>
    <scope>NUCLEOTIDE SEQUENCE [LARGE SCALE GENOMIC DNA]</scope>
    <source>
        <strain evidence="1 2">MPI-SDFR-AT-0079</strain>
    </source>
</reference>
<keyword evidence="2" id="KW-1185">Reference proteome</keyword>
<organism evidence="1 2">
    <name type="scientific">Chaetomium tenue</name>
    <dbReference type="NCBI Taxonomy" id="1854479"/>
    <lineage>
        <taxon>Eukaryota</taxon>
        <taxon>Fungi</taxon>
        <taxon>Dikarya</taxon>
        <taxon>Ascomycota</taxon>
        <taxon>Pezizomycotina</taxon>
        <taxon>Sordariomycetes</taxon>
        <taxon>Sordariomycetidae</taxon>
        <taxon>Sordariales</taxon>
        <taxon>Chaetomiaceae</taxon>
        <taxon>Chaetomium</taxon>
    </lineage>
</organism>